<organism evidence="2 3">
    <name type="scientific">Saccharothrix violaceirubra</name>
    <dbReference type="NCBI Taxonomy" id="413306"/>
    <lineage>
        <taxon>Bacteria</taxon>
        <taxon>Bacillati</taxon>
        <taxon>Actinomycetota</taxon>
        <taxon>Actinomycetes</taxon>
        <taxon>Pseudonocardiales</taxon>
        <taxon>Pseudonocardiaceae</taxon>
        <taxon>Saccharothrix</taxon>
    </lineage>
</organism>
<evidence type="ECO:0008006" key="4">
    <source>
        <dbReference type="Google" id="ProtNLM"/>
    </source>
</evidence>
<dbReference type="InterPro" id="IPR008792">
    <property type="entry name" value="PQQD"/>
</dbReference>
<evidence type="ECO:0000313" key="3">
    <source>
        <dbReference type="Proteomes" id="UP000542674"/>
    </source>
</evidence>
<name>A0A7W7T4G8_9PSEU</name>
<keyword evidence="3" id="KW-1185">Reference proteome</keyword>
<evidence type="ECO:0000313" key="2">
    <source>
        <dbReference type="EMBL" id="MBB4966146.1"/>
    </source>
</evidence>
<feature type="region of interest" description="Disordered" evidence="1">
    <location>
        <begin position="80"/>
        <end position="106"/>
    </location>
</feature>
<evidence type="ECO:0000256" key="1">
    <source>
        <dbReference type="SAM" id="MobiDB-lite"/>
    </source>
</evidence>
<protein>
    <recommendedName>
        <fullName evidence="4">Coenzyme PQQ synthesis protein D (PqqD)</fullName>
    </recommendedName>
</protein>
<sequence>MRRLREGVHPALTDEGGVLLDEHTGTWTLLTPTAASAFTTLLAAPDLDTAATRFACLHRIDPDVAGRDLRAVDRRLREDGLLTTGPDRPPTTTDRLRKWWRRRRTS</sequence>
<dbReference type="AlphaFoldDB" id="A0A7W7T4G8"/>
<comment type="caution">
    <text evidence="2">The sequence shown here is derived from an EMBL/GenBank/DDBJ whole genome shotgun (WGS) entry which is preliminary data.</text>
</comment>
<accession>A0A7W7T4G8</accession>
<dbReference type="RefSeq" id="WP_184669989.1">
    <property type="nucleotide sequence ID" value="NZ_BAABAI010000005.1"/>
</dbReference>
<dbReference type="EMBL" id="JACHJS010000001">
    <property type="protein sequence ID" value="MBB4966146.1"/>
    <property type="molecule type" value="Genomic_DNA"/>
</dbReference>
<dbReference type="Pfam" id="PF05402">
    <property type="entry name" value="PqqD"/>
    <property type="match status" value="1"/>
</dbReference>
<dbReference type="Proteomes" id="UP000542674">
    <property type="component" value="Unassembled WGS sequence"/>
</dbReference>
<proteinExistence type="predicted"/>
<gene>
    <name evidence="2" type="ORF">F4559_003505</name>
</gene>
<reference evidence="2 3" key="1">
    <citation type="submission" date="2020-08" db="EMBL/GenBank/DDBJ databases">
        <title>Sequencing the genomes of 1000 actinobacteria strains.</title>
        <authorList>
            <person name="Klenk H.-P."/>
        </authorList>
    </citation>
    <scope>NUCLEOTIDE SEQUENCE [LARGE SCALE GENOMIC DNA]</scope>
    <source>
        <strain evidence="2 3">DSM 45084</strain>
    </source>
</reference>
<feature type="compositionally biased region" description="Low complexity" evidence="1">
    <location>
        <begin position="81"/>
        <end position="93"/>
    </location>
</feature>